<protein>
    <submittedName>
        <fullName evidence="2">Flavoprotein</fullName>
    </submittedName>
</protein>
<dbReference type="InterPro" id="IPR003382">
    <property type="entry name" value="Flavoprotein"/>
</dbReference>
<reference evidence="2" key="1">
    <citation type="journal article" date="2020" name="mSystems">
        <title>Genome- and Community-Level Interaction Insights into Carbon Utilization and Element Cycling Functions of Hydrothermarchaeota in Hydrothermal Sediment.</title>
        <authorList>
            <person name="Zhou Z."/>
            <person name="Liu Y."/>
            <person name="Xu W."/>
            <person name="Pan J."/>
            <person name="Luo Z.H."/>
            <person name="Li M."/>
        </authorList>
    </citation>
    <scope>NUCLEOTIDE SEQUENCE [LARGE SCALE GENOMIC DNA]</scope>
    <source>
        <strain evidence="2">HyVt-94</strain>
    </source>
</reference>
<proteinExistence type="predicted"/>
<name>A0A7C5M4L5_UNCW3</name>
<organism evidence="2">
    <name type="scientific">candidate division WOR-3 bacterium</name>
    <dbReference type="NCBI Taxonomy" id="2052148"/>
    <lineage>
        <taxon>Bacteria</taxon>
        <taxon>Bacteria division WOR-3</taxon>
    </lineage>
</organism>
<dbReference type="Gene3D" id="3.40.50.1950">
    <property type="entry name" value="Flavin prenyltransferase-like"/>
    <property type="match status" value="1"/>
</dbReference>
<dbReference type="Proteomes" id="UP000886014">
    <property type="component" value="Unassembled WGS sequence"/>
</dbReference>
<evidence type="ECO:0000259" key="1">
    <source>
        <dbReference type="Pfam" id="PF02441"/>
    </source>
</evidence>
<dbReference type="InterPro" id="IPR036551">
    <property type="entry name" value="Flavin_trans-like"/>
</dbReference>
<sequence length="176" mass="20129">MKVAWMITGAEYFLSNCIDIINRLGPSKVDIFISRAAKEIMERYNFMEKLKDFKIVEDRSSSSPEIFSLFAGKYGLLVVAPATSNTVAKFVMGISDNLITTMFAQAGKLRMPIFVLPTDAKDEIIFTTKSGKKYKIWRRKVDKENIQRLSEMEGVKLFLSPEELEEEVTKHLEKDT</sequence>
<feature type="domain" description="Flavoprotein" evidence="1">
    <location>
        <begin position="1"/>
        <end position="153"/>
    </location>
</feature>
<dbReference type="SUPFAM" id="SSF52507">
    <property type="entry name" value="Homo-oligomeric flavin-containing Cys decarboxylases, HFCD"/>
    <property type="match status" value="1"/>
</dbReference>
<dbReference type="Pfam" id="PF02441">
    <property type="entry name" value="Flavoprotein"/>
    <property type="match status" value="1"/>
</dbReference>
<dbReference type="AlphaFoldDB" id="A0A7C5M4L5"/>
<evidence type="ECO:0000313" key="2">
    <source>
        <dbReference type="EMBL" id="HHF58232.1"/>
    </source>
</evidence>
<dbReference type="GO" id="GO:0003824">
    <property type="term" value="F:catalytic activity"/>
    <property type="evidence" value="ECO:0007669"/>
    <property type="project" value="InterPro"/>
</dbReference>
<accession>A0A7C5M4L5</accession>
<gene>
    <name evidence="2" type="ORF">ENL41_02280</name>
</gene>
<dbReference type="EMBL" id="DRTV01000158">
    <property type="protein sequence ID" value="HHF58232.1"/>
    <property type="molecule type" value="Genomic_DNA"/>
</dbReference>
<comment type="caution">
    <text evidence="2">The sequence shown here is derived from an EMBL/GenBank/DDBJ whole genome shotgun (WGS) entry which is preliminary data.</text>
</comment>